<keyword evidence="2" id="KW-1185">Reference proteome</keyword>
<dbReference type="EMBL" id="PTRA01000001">
    <property type="protein sequence ID" value="PQA60161.1"/>
    <property type="molecule type" value="Genomic_DNA"/>
</dbReference>
<dbReference type="OrthoDB" id="1038140at2"/>
<comment type="caution">
    <text evidence="1">The sequence shown here is derived from an EMBL/GenBank/DDBJ whole genome shotgun (WGS) entry which is preliminary data.</text>
</comment>
<dbReference type="RefSeq" id="WP_104712136.1">
    <property type="nucleotide sequence ID" value="NZ_PTRA01000001.1"/>
</dbReference>
<accession>A0A2S7IR17</accession>
<protein>
    <submittedName>
        <fullName evidence="1">Uncharacterized protein</fullName>
    </submittedName>
</protein>
<gene>
    <name evidence="1" type="ORF">C5O19_11240</name>
</gene>
<evidence type="ECO:0000313" key="1">
    <source>
        <dbReference type="EMBL" id="PQA60161.1"/>
    </source>
</evidence>
<name>A0A2S7IR17_9BACT</name>
<evidence type="ECO:0000313" key="2">
    <source>
        <dbReference type="Proteomes" id="UP000239590"/>
    </source>
</evidence>
<organism evidence="1 2">
    <name type="scientific">Siphonobacter curvatus</name>
    <dbReference type="NCBI Taxonomy" id="2094562"/>
    <lineage>
        <taxon>Bacteria</taxon>
        <taxon>Pseudomonadati</taxon>
        <taxon>Bacteroidota</taxon>
        <taxon>Cytophagia</taxon>
        <taxon>Cytophagales</taxon>
        <taxon>Cytophagaceae</taxon>
        <taxon>Siphonobacter</taxon>
    </lineage>
</organism>
<reference evidence="2" key="1">
    <citation type="submission" date="2018-02" db="EMBL/GenBank/DDBJ databases">
        <title>Genome sequencing of Solimonas sp. HR-BB.</title>
        <authorList>
            <person name="Lee Y."/>
            <person name="Jeon C.O."/>
        </authorList>
    </citation>
    <scope>NUCLEOTIDE SEQUENCE [LARGE SCALE GENOMIC DNA]</scope>
    <source>
        <strain evidence="2">HR-U</strain>
    </source>
</reference>
<proteinExistence type="predicted"/>
<sequence length="148" mass="16956">MNNIPTMQEVAQRVHADHYKGTINGIILAGVIPEYGGEPSIYMNTKVDTEWLKWVGVLANAAREVNGEWEPNWNDEKEEKWFFEIDADCHNHIGYDYSREMVRGNVVFMGLSAMIRCREILNEWSKQQGLEEDGILLRALGVVKGCKQ</sequence>
<dbReference type="AlphaFoldDB" id="A0A2S7IR17"/>
<dbReference type="Proteomes" id="UP000239590">
    <property type="component" value="Unassembled WGS sequence"/>
</dbReference>